<proteinExistence type="predicted"/>
<evidence type="ECO:0000313" key="3">
    <source>
        <dbReference type="Proteomes" id="UP001230496"/>
    </source>
</evidence>
<protein>
    <submittedName>
        <fullName evidence="2">Helix-hairpin-helix domain-containing protein</fullName>
    </submittedName>
</protein>
<keyword evidence="1" id="KW-0732">Signal</keyword>
<dbReference type="RefSeq" id="WP_308348999.1">
    <property type="nucleotide sequence ID" value="NZ_CP129971.1"/>
</dbReference>
<name>A0AA51RCE1_9BACT</name>
<organism evidence="2 3">
    <name type="scientific">Marivirga salinarum</name>
    <dbReference type="NCBI Taxonomy" id="3059078"/>
    <lineage>
        <taxon>Bacteria</taxon>
        <taxon>Pseudomonadati</taxon>
        <taxon>Bacteroidota</taxon>
        <taxon>Cytophagia</taxon>
        <taxon>Cytophagales</taxon>
        <taxon>Marivirgaceae</taxon>
        <taxon>Marivirga</taxon>
    </lineage>
</organism>
<dbReference type="InterPro" id="IPR010994">
    <property type="entry name" value="RuvA_2-like"/>
</dbReference>
<accession>A0AA51RCE1</accession>
<gene>
    <name evidence="2" type="ORF">QYS49_38915</name>
</gene>
<evidence type="ECO:0000256" key="1">
    <source>
        <dbReference type="SAM" id="SignalP"/>
    </source>
</evidence>
<dbReference type="KEGG" id="msaa:QYS49_38915"/>
<reference evidence="2 3" key="1">
    <citation type="submission" date="2023-08" db="EMBL/GenBank/DDBJ databases">
        <title>Comparative genomics and taxonomic characterization of three novel marine species of genus Marivirga.</title>
        <authorList>
            <person name="Muhammad N."/>
            <person name="Kim S.-G."/>
        </authorList>
    </citation>
    <scope>NUCLEOTIDE SEQUENCE [LARGE SCALE GENOMIC DNA]</scope>
    <source>
        <strain evidence="2 3">BDSF4-3</strain>
    </source>
</reference>
<sequence length="692" mass="80532">MKNFAFIFSTLFFLVSIPYFSDAQEQEFDLEDFIESNFSVQDENTNYEDVYEALFQLYQSPINLNNASRQDLQSLLLLSNIQINNFLDHRAKNGDLLSIYELQAIPEFDLQTIYQILPFVSVRETGLQADNRPLLQRILNEENNYLMIRSDRTLEQKRGYISSDEGERQYLGDPYRVYTRFRVKHTDDFSIGFTTEKDAGEQFKWDPTRDQYGMDYWSFHAQLENQGRLKNIVLGDYQLQFGQSLLFGAGFAIGKGSQTVATARRSNLGILPYTSVLETNFFRGVATTIELNDYLDLTTFYSYNPINGNVDLDSARSAEEFFTSIRLTGFHRTESELAGKNAIEAQNFGGNLLFNTKRENLNIGLNYIHTIYDRPFFRQPNKYNQFEFGGTQNQNYGLFANYYWRNFHLFGESAISSSGGIGAIGGFIASITPSLQTSFIVRNYDRDFHTFYGTAFGESTRNINENGVYWGMKFQPFKKLTFSGYYDRFNFTWLRFRADGPSKGNEFLGRISYRFSREIKLYAQARVENKERNVELEGNPNLYGLANAEKRNYIINLDVRPKGIVSLKTRAQFSEFLLQGEYSNGMALIQDINFDFGRFRLSTRYSIFDTDDFENRQYVYEKDVLYAFSIPAYQDTGSRSYALLQYKFSKKLQIWARYSQFQYIDRLTVGTGNEEIEGNKRSEVKVQMMVRF</sequence>
<dbReference type="AlphaFoldDB" id="A0AA51RCE1"/>
<evidence type="ECO:0000313" key="2">
    <source>
        <dbReference type="EMBL" id="WMN11583.1"/>
    </source>
</evidence>
<keyword evidence="3" id="KW-1185">Reference proteome</keyword>
<feature type="signal peptide" evidence="1">
    <location>
        <begin position="1"/>
        <end position="23"/>
    </location>
</feature>
<dbReference type="Proteomes" id="UP001230496">
    <property type="component" value="Chromosome"/>
</dbReference>
<dbReference type="SUPFAM" id="SSF47781">
    <property type="entry name" value="RuvA domain 2-like"/>
    <property type="match status" value="1"/>
</dbReference>
<dbReference type="EMBL" id="CP129971">
    <property type="protein sequence ID" value="WMN11583.1"/>
    <property type="molecule type" value="Genomic_DNA"/>
</dbReference>
<feature type="chain" id="PRO_5041240124" evidence="1">
    <location>
        <begin position="24"/>
        <end position="692"/>
    </location>
</feature>